<dbReference type="PANTHER" id="PTHR33608:SF6">
    <property type="entry name" value="BLL2464 PROTEIN"/>
    <property type="match status" value="1"/>
</dbReference>
<keyword evidence="3" id="KW-1185">Reference proteome</keyword>
<evidence type="ECO:0000313" key="3">
    <source>
        <dbReference type="Proteomes" id="UP000290378"/>
    </source>
</evidence>
<proteinExistence type="predicted"/>
<organism evidence="2 3">
    <name type="scientific">Arcobacter cloacae</name>
    <dbReference type="NCBI Taxonomy" id="1054034"/>
    <lineage>
        <taxon>Bacteria</taxon>
        <taxon>Pseudomonadati</taxon>
        <taxon>Campylobacterota</taxon>
        <taxon>Epsilonproteobacteria</taxon>
        <taxon>Campylobacterales</taxon>
        <taxon>Arcobacteraceae</taxon>
        <taxon>Arcobacter</taxon>
    </lineage>
</organism>
<name>A0A6M8NUC0_9BACT</name>
<dbReference type="Pfam" id="PF01882">
    <property type="entry name" value="DUF58"/>
    <property type="match status" value="1"/>
</dbReference>
<dbReference type="InterPro" id="IPR002881">
    <property type="entry name" value="DUF58"/>
</dbReference>
<dbReference type="PANTHER" id="PTHR33608">
    <property type="entry name" value="BLL2464 PROTEIN"/>
    <property type="match status" value="1"/>
</dbReference>
<evidence type="ECO:0000259" key="1">
    <source>
        <dbReference type="Pfam" id="PF01882"/>
    </source>
</evidence>
<dbReference type="Proteomes" id="UP000290378">
    <property type="component" value="Unassembled WGS sequence"/>
</dbReference>
<evidence type="ECO:0000313" key="2">
    <source>
        <dbReference type="EMBL" id="RXI42001.1"/>
    </source>
</evidence>
<accession>A0A6M8NUC0</accession>
<sequence>MFSSLKDIIFHTKRAFFSNAQGEHLSIFNGSGLEFNEVREYNIDDDIRHINWKITARTKKPSVNIFYENRQINIALVYLNSGGLHFYENSKKNLAITLLSALSFIALNKKDSLTTLFFDEKEKAFFQASRNKNMVYSSYDVAIEINPLNTKVNYISLKKYLLENIKSKSIIFFIGDFLEMPDFKELNNKYEIYCLIIRDKKEENLELFGEYNIKNPNDLSQRNMNIDLKTINEYNNYMKKYDEELINYFKYHNIKYKKFYTEENPFKSLKDFLKELR</sequence>
<dbReference type="EMBL" id="NXII01000005">
    <property type="protein sequence ID" value="RXI42001.1"/>
    <property type="molecule type" value="Genomic_DNA"/>
</dbReference>
<gene>
    <name evidence="2" type="ORF">CP963_05415</name>
</gene>
<comment type="caution">
    <text evidence="2">The sequence shown here is derived from an EMBL/GenBank/DDBJ whole genome shotgun (WGS) entry which is preliminary data.</text>
</comment>
<protein>
    <recommendedName>
        <fullName evidence="1">DUF58 domain-containing protein</fullName>
    </recommendedName>
</protein>
<feature type="domain" description="DUF58" evidence="1">
    <location>
        <begin position="37"/>
        <end position="236"/>
    </location>
</feature>
<dbReference type="RefSeq" id="WP_129013221.1">
    <property type="nucleotide sequence ID" value="NZ_CBCSEI010000005.1"/>
</dbReference>
<dbReference type="AlphaFoldDB" id="A0A6M8NUC0"/>
<reference evidence="2 3" key="1">
    <citation type="submission" date="2017-09" db="EMBL/GenBank/DDBJ databases">
        <title>Genomics of the genus Arcobacter.</title>
        <authorList>
            <person name="Perez-Cataluna A."/>
            <person name="Figueras M.J."/>
            <person name="Salas-Masso N."/>
        </authorList>
    </citation>
    <scope>NUCLEOTIDE SEQUENCE [LARGE SCALE GENOMIC DNA]</scope>
    <source>
        <strain evidence="2 3">CECT 7834</strain>
    </source>
</reference>